<feature type="compositionally biased region" description="Polar residues" evidence="2">
    <location>
        <begin position="850"/>
        <end position="861"/>
    </location>
</feature>
<feature type="region of interest" description="Disordered" evidence="2">
    <location>
        <begin position="437"/>
        <end position="456"/>
    </location>
</feature>
<proteinExistence type="predicted"/>
<dbReference type="InterPro" id="IPR007243">
    <property type="entry name" value="Atg6/Beclin"/>
</dbReference>
<reference evidence="3 4" key="1">
    <citation type="submission" date="2024-10" db="EMBL/GenBank/DDBJ databases">
        <title>Updated reference genomes for cyclostephanoid diatoms.</title>
        <authorList>
            <person name="Roberts W.R."/>
            <person name="Alverson A.J."/>
        </authorList>
    </citation>
    <scope>NUCLEOTIDE SEQUENCE [LARGE SCALE GENOMIC DNA]</scope>
    <source>
        <strain evidence="3 4">AJA010-31</strain>
    </source>
</reference>
<feature type="compositionally biased region" description="Basic and acidic residues" evidence="2">
    <location>
        <begin position="533"/>
        <end position="555"/>
    </location>
</feature>
<keyword evidence="1" id="KW-0175">Coiled coil</keyword>
<feature type="region of interest" description="Disordered" evidence="2">
    <location>
        <begin position="482"/>
        <end position="502"/>
    </location>
</feature>
<feature type="compositionally biased region" description="Basic and acidic residues" evidence="2">
    <location>
        <begin position="772"/>
        <end position="781"/>
    </location>
</feature>
<dbReference type="PANTHER" id="PTHR12768:SF4">
    <property type="entry name" value="BECLIN-1"/>
    <property type="match status" value="1"/>
</dbReference>
<dbReference type="PANTHER" id="PTHR12768">
    <property type="entry name" value="BECLIN 1"/>
    <property type="match status" value="1"/>
</dbReference>
<dbReference type="EMBL" id="JALLPJ020000196">
    <property type="protein sequence ID" value="KAL3799067.1"/>
    <property type="molecule type" value="Genomic_DNA"/>
</dbReference>
<feature type="compositionally biased region" description="Basic and acidic residues" evidence="2">
    <location>
        <begin position="352"/>
        <end position="361"/>
    </location>
</feature>
<feature type="region of interest" description="Disordered" evidence="2">
    <location>
        <begin position="1"/>
        <end position="70"/>
    </location>
</feature>
<gene>
    <name evidence="3" type="ORF">ACHAWO_007407</name>
</gene>
<feature type="coiled-coil region" evidence="1">
    <location>
        <begin position="1081"/>
        <end position="1136"/>
    </location>
</feature>
<feature type="region of interest" description="Disordered" evidence="2">
    <location>
        <begin position="236"/>
        <end position="292"/>
    </location>
</feature>
<feature type="compositionally biased region" description="Polar residues" evidence="2">
    <location>
        <begin position="123"/>
        <end position="136"/>
    </location>
</feature>
<evidence type="ECO:0000256" key="2">
    <source>
        <dbReference type="SAM" id="MobiDB-lite"/>
    </source>
</evidence>
<dbReference type="Gene3D" id="1.10.287.1490">
    <property type="match status" value="1"/>
</dbReference>
<feature type="compositionally biased region" description="Polar residues" evidence="2">
    <location>
        <begin position="337"/>
        <end position="351"/>
    </location>
</feature>
<organism evidence="3 4">
    <name type="scientific">Cyclotella atomus</name>
    <dbReference type="NCBI Taxonomy" id="382360"/>
    <lineage>
        <taxon>Eukaryota</taxon>
        <taxon>Sar</taxon>
        <taxon>Stramenopiles</taxon>
        <taxon>Ochrophyta</taxon>
        <taxon>Bacillariophyta</taxon>
        <taxon>Coscinodiscophyceae</taxon>
        <taxon>Thalassiosirophycidae</taxon>
        <taxon>Stephanodiscales</taxon>
        <taxon>Stephanodiscaceae</taxon>
        <taxon>Cyclotella</taxon>
    </lineage>
</organism>
<name>A0ABD3QG84_9STRA</name>
<feature type="coiled-coil region" evidence="1">
    <location>
        <begin position="1172"/>
        <end position="1359"/>
    </location>
</feature>
<feature type="compositionally biased region" description="Acidic residues" evidence="2">
    <location>
        <begin position="260"/>
        <end position="285"/>
    </location>
</feature>
<feature type="compositionally biased region" description="Low complexity" evidence="2">
    <location>
        <begin position="484"/>
        <end position="501"/>
    </location>
</feature>
<feature type="compositionally biased region" description="Basic and acidic residues" evidence="2">
    <location>
        <begin position="43"/>
        <end position="56"/>
    </location>
</feature>
<accession>A0ABD3QG84</accession>
<feature type="compositionally biased region" description="Polar residues" evidence="2">
    <location>
        <begin position="1"/>
        <end position="15"/>
    </location>
</feature>
<feature type="region of interest" description="Disordered" evidence="2">
    <location>
        <begin position="760"/>
        <end position="818"/>
    </location>
</feature>
<comment type="caution">
    <text evidence="3">The sequence shown here is derived from an EMBL/GenBank/DDBJ whole genome shotgun (WGS) entry which is preliminary data.</text>
</comment>
<feature type="compositionally biased region" description="Basic and acidic residues" evidence="2">
    <location>
        <begin position="437"/>
        <end position="448"/>
    </location>
</feature>
<feature type="region of interest" description="Disordered" evidence="2">
    <location>
        <begin position="309"/>
        <end position="401"/>
    </location>
</feature>
<protein>
    <submittedName>
        <fullName evidence="3">Uncharacterized protein</fullName>
    </submittedName>
</protein>
<evidence type="ECO:0000313" key="3">
    <source>
        <dbReference type="EMBL" id="KAL3799067.1"/>
    </source>
</evidence>
<feature type="coiled-coil region" evidence="1">
    <location>
        <begin position="1389"/>
        <end position="1458"/>
    </location>
</feature>
<feature type="region of interest" description="Disordered" evidence="2">
    <location>
        <begin position="514"/>
        <end position="574"/>
    </location>
</feature>
<feature type="compositionally biased region" description="Acidic residues" evidence="2">
    <location>
        <begin position="237"/>
        <end position="253"/>
    </location>
</feature>
<feature type="region of interest" description="Disordered" evidence="2">
    <location>
        <begin position="841"/>
        <end position="861"/>
    </location>
</feature>
<feature type="coiled-coil region" evidence="1">
    <location>
        <begin position="955"/>
        <end position="1024"/>
    </location>
</feature>
<feature type="region of interest" description="Disordered" evidence="2">
    <location>
        <begin position="115"/>
        <end position="136"/>
    </location>
</feature>
<dbReference type="Proteomes" id="UP001530400">
    <property type="component" value="Unassembled WGS sequence"/>
</dbReference>
<sequence length="1477" mass="162414">MASTSNEAAEITKSTLSKDADTTKPNPPTLHRAVADLAIAYMEEMRDDVSESHRESASPSDDDNIETAPSAIVDLNIQEIISNVAKSHSLSSGSYAAESKASTVGSASRASKAASKASKASSQNAPFPSQAVPNPTNDEIISRFGSIVVSGTNDTESISELGTMIETRGVISNLKTELMSWTETGCCISPSSIRAGKSCISSRFDEIEMSFDEEGDVVINVDVVKTDSAENYAVEGAADDVEEEVVEEEEEDVSVQGESSVEEEEEAEESPSAESEDFQEVEEDECKLSASAGSERNIFKASISVETDLTEPAKNSEQPEAATSFAKVSASVEAAPESTSDSLLQDATSVKKTQDAAERSDTASVASKSVEFPEEAILTPASSGENGKSMARCASPSIDTETSVTSSEVAALLAAIKNESVDSVVEEELAAINNDSVDKNGSLEDEVRCTSPSIDTTERSVTSARVDAILEAIRNESPVFSFPEESGSVVSKTSVKSEGSVAGRKVEVTVEEKTDDVVTEAEEEEAVIVSKQSPREETGASKELEIAGGSVEKEPTSVNNSKTSSKEKNDVHEPVIKEVIDQAPTTESTNSSAKQALRVETTRSCSSIASILKLAVGVPPTESVLSPHSEASCMTDIASNQTPTPLPANKTVHWSMSLDALSSDGDFIACASSKSCSSTSEITRESNASPLATPTPKDTGIIETCNKKLKEEGWSRPFDELTAGWVAKMKKDWQYIETSSLAVMKEDFVSWTESGACFRDTTLTSPCPSPRGEARDADAGRVQDGGDSTVEKRDDTSVAKAEASGATGSPMKEDAVSVTVKRSSSPVLDMAVETIEATKQFFSRGDEEQSGSPTQPSVETKSLPVTQEIEAPAAPVFPTTRARTAAETEHLHEDVYMERDYLREWKLDAEETMKCQDAVTRVLREQKLSLVNQCNELERSIMDLKEWKFDASDEMQSQSTQLRDLLSQKAELMKQCEANQESIQELSNWKFAAEDAISIREAELKQVRMENSTLSAECREQREAIKDLTEWKIESMDTMKNQLAELESAQSKSLSLITQIKTYEDSIHQLTSWKSENEPVMQNHVEELKRLKDENASLVTKCDDQQISLDKLNRWKMNAEEELKQQLAKLDAFEKQVAEFSAHSSEQKQSTSQLAKWKSDAEVTIKKQIKTIDELTQLKITATEQADELRSKIDSLQTENADLTKKCEEYKTTIEELTASKVAAHEAEKNQLAELEKELKVEREKGLNDKERAILEELTKWKAEAEMTIKDKETELNELQSHYLIFGKQCNEQKELIQRRDDEILSLTSEINNATKKISRLDKDTSKQAKKIKSYEDSIQSKTDEVAELKAEIAKLTDRLENQDQPHKQELVAMKMAHHKELMVLKTERHMLASKIEKLANKNEELSSQVTNLNVEMEELESKYQHEKEGHQQSKIAVKTLEKALKSSEKKRKQMEKKLASDADFCDILSQRLNEGL</sequence>
<evidence type="ECO:0000256" key="1">
    <source>
        <dbReference type="SAM" id="Coils"/>
    </source>
</evidence>
<feature type="compositionally biased region" description="Acidic residues" evidence="2">
    <location>
        <begin position="517"/>
        <end position="526"/>
    </location>
</feature>
<evidence type="ECO:0000313" key="4">
    <source>
        <dbReference type="Proteomes" id="UP001530400"/>
    </source>
</evidence>
<keyword evidence="4" id="KW-1185">Reference proteome</keyword>
<feature type="compositionally biased region" description="Basic and acidic residues" evidence="2">
    <location>
        <begin position="564"/>
        <end position="574"/>
    </location>
</feature>